<proteinExistence type="predicted"/>
<dbReference type="AlphaFoldDB" id="A0A8H7CFQ1"/>
<dbReference type="OrthoDB" id="2908036at2759"/>
<accession>A0A8H7CFQ1</accession>
<organism evidence="1 2">
    <name type="scientific">Mycena sanguinolenta</name>
    <dbReference type="NCBI Taxonomy" id="230812"/>
    <lineage>
        <taxon>Eukaryota</taxon>
        <taxon>Fungi</taxon>
        <taxon>Dikarya</taxon>
        <taxon>Basidiomycota</taxon>
        <taxon>Agaricomycotina</taxon>
        <taxon>Agaricomycetes</taxon>
        <taxon>Agaricomycetidae</taxon>
        <taxon>Agaricales</taxon>
        <taxon>Marasmiineae</taxon>
        <taxon>Mycenaceae</taxon>
        <taxon>Mycena</taxon>
    </lineage>
</organism>
<dbReference type="Proteomes" id="UP000623467">
    <property type="component" value="Unassembled WGS sequence"/>
</dbReference>
<gene>
    <name evidence="1" type="ORF">MSAN_02387100</name>
</gene>
<comment type="caution">
    <text evidence="1">The sequence shown here is derived from an EMBL/GenBank/DDBJ whole genome shotgun (WGS) entry which is preliminary data.</text>
</comment>
<evidence type="ECO:0000313" key="2">
    <source>
        <dbReference type="Proteomes" id="UP000623467"/>
    </source>
</evidence>
<evidence type="ECO:0008006" key="3">
    <source>
        <dbReference type="Google" id="ProtNLM"/>
    </source>
</evidence>
<sequence length="322" mass="36280">MTGKFSLENLPEDLLLRMGLGLADIYTVLTISQVNTFFYKLASTKQLWLLLTKDLFSRGLIDIPSDEANLDLSCAELIAQVKRAVRGPQTWSPDSPTAPTLIQQFTIQLEHPASFSSLLPGGRYIVFRNQKVAALEFYSVSTGRLVWSWARPGLKLLETDFSVCRGSRVTASLIIFEQASMDMLVVIVDVDLESGHSREMQFPSVRLGGLHLRLKNLQSAEGYLGCIMTDNDSSNKKWMPFLINLRTEQYVILDCDMTSMAKLHIIPGYILLLSPHSEPLSVHFYSISSLKQLWRPLSTFNRPNRCQMLRFLSLSTASLAQK</sequence>
<keyword evidence="2" id="KW-1185">Reference proteome</keyword>
<dbReference type="EMBL" id="JACAZH010000049">
    <property type="protein sequence ID" value="KAF7334257.1"/>
    <property type="molecule type" value="Genomic_DNA"/>
</dbReference>
<protein>
    <recommendedName>
        <fullName evidence="3">F-box domain-containing protein</fullName>
    </recommendedName>
</protein>
<reference evidence="1" key="1">
    <citation type="submission" date="2020-05" db="EMBL/GenBank/DDBJ databases">
        <title>Mycena genomes resolve the evolution of fungal bioluminescence.</title>
        <authorList>
            <person name="Tsai I.J."/>
        </authorList>
    </citation>
    <scope>NUCLEOTIDE SEQUENCE</scope>
    <source>
        <strain evidence="1">160909Yilan</strain>
    </source>
</reference>
<evidence type="ECO:0000313" key="1">
    <source>
        <dbReference type="EMBL" id="KAF7334257.1"/>
    </source>
</evidence>
<name>A0A8H7CFQ1_9AGAR</name>